<organism evidence="3 4">
    <name type="scientific">Trichonephila clavata</name>
    <name type="common">Joro spider</name>
    <name type="synonym">Nephila clavata</name>
    <dbReference type="NCBI Taxonomy" id="2740835"/>
    <lineage>
        <taxon>Eukaryota</taxon>
        <taxon>Metazoa</taxon>
        <taxon>Ecdysozoa</taxon>
        <taxon>Arthropoda</taxon>
        <taxon>Chelicerata</taxon>
        <taxon>Arachnida</taxon>
        <taxon>Araneae</taxon>
        <taxon>Araneomorphae</taxon>
        <taxon>Entelegynae</taxon>
        <taxon>Araneoidea</taxon>
        <taxon>Nephilidae</taxon>
        <taxon>Trichonephila</taxon>
    </lineage>
</organism>
<feature type="compositionally biased region" description="Polar residues" evidence="1">
    <location>
        <begin position="9"/>
        <end position="20"/>
    </location>
</feature>
<gene>
    <name evidence="3" type="ORF">TNCT_366961</name>
</gene>
<evidence type="ECO:0000313" key="3">
    <source>
        <dbReference type="EMBL" id="GFR07833.1"/>
    </source>
</evidence>
<protein>
    <submittedName>
        <fullName evidence="3">DUF1758 domain-containing protein</fullName>
    </submittedName>
</protein>
<sequence>MSSNKSHHAQGQNQIGNYTNPNKTVTASVNSIQTYFSLLPTIRVNIKNILGENCQVRVMTDSGSESTFISEKCLKLLGIKRKNARFQIKGLQDSNIAMTKGCVEMDLVSLHDPKVKLPVKAYVLEKLTAPLPTERINETHFSHLKNACLADPNFFTPNDIDMILGSDYLFSILLPGQITCAQSNLIAQNSIFGFLVSGKLTESLHSNSMLNLHINGTSIDNQLKQFWELEEKFLI</sequence>
<dbReference type="InterPro" id="IPR024650">
    <property type="entry name" value="Peptidase_A2B"/>
</dbReference>
<comment type="caution">
    <text evidence="3">The sequence shown here is derived from an EMBL/GenBank/DDBJ whole genome shotgun (WGS) entry which is preliminary data.</text>
</comment>
<name>A0A8X6GPC3_TRICU</name>
<dbReference type="AlphaFoldDB" id="A0A8X6GPC3"/>
<dbReference type="Pfam" id="PF12384">
    <property type="entry name" value="Peptidase_A2B"/>
    <property type="match status" value="1"/>
</dbReference>
<proteinExistence type="predicted"/>
<evidence type="ECO:0000259" key="2">
    <source>
        <dbReference type="Pfam" id="PF12384"/>
    </source>
</evidence>
<reference evidence="3" key="1">
    <citation type="submission" date="2020-07" db="EMBL/GenBank/DDBJ databases">
        <title>Multicomponent nature underlies the extraordinary mechanical properties of spider dragline silk.</title>
        <authorList>
            <person name="Kono N."/>
            <person name="Nakamura H."/>
            <person name="Mori M."/>
            <person name="Yoshida Y."/>
            <person name="Ohtoshi R."/>
            <person name="Malay A.D."/>
            <person name="Moran D.A.P."/>
            <person name="Tomita M."/>
            <person name="Numata K."/>
            <person name="Arakawa K."/>
        </authorList>
    </citation>
    <scope>NUCLEOTIDE SEQUENCE</scope>
</reference>
<dbReference type="InterPro" id="IPR021109">
    <property type="entry name" value="Peptidase_aspartic_dom_sf"/>
</dbReference>
<dbReference type="Gene3D" id="2.40.70.10">
    <property type="entry name" value="Acid Proteases"/>
    <property type="match status" value="1"/>
</dbReference>
<accession>A0A8X6GPC3</accession>
<evidence type="ECO:0000313" key="4">
    <source>
        <dbReference type="Proteomes" id="UP000887116"/>
    </source>
</evidence>
<dbReference type="Proteomes" id="UP000887116">
    <property type="component" value="Unassembled WGS sequence"/>
</dbReference>
<keyword evidence="4" id="KW-1185">Reference proteome</keyword>
<dbReference type="EMBL" id="BMAO01016340">
    <property type="protein sequence ID" value="GFR07833.1"/>
    <property type="molecule type" value="Genomic_DNA"/>
</dbReference>
<evidence type="ECO:0000256" key="1">
    <source>
        <dbReference type="SAM" id="MobiDB-lite"/>
    </source>
</evidence>
<feature type="domain" description="Peptidase A2B Ty3 transposon peptidase" evidence="2">
    <location>
        <begin position="29"/>
        <end position="127"/>
    </location>
</feature>
<dbReference type="CDD" id="cd00303">
    <property type="entry name" value="retropepsin_like"/>
    <property type="match status" value="1"/>
</dbReference>
<feature type="region of interest" description="Disordered" evidence="1">
    <location>
        <begin position="1"/>
        <end position="20"/>
    </location>
</feature>
<dbReference type="OrthoDB" id="6437296at2759"/>